<proteinExistence type="predicted"/>
<dbReference type="RefSeq" id="WP_213167873.1">
    <property type="nucleotide sequence ID" value="NZ_CP058559.1"/>
</dbReference>
<organism evidence="1 2">
    <name type="scientific">Alkalicella caledoniensis</name>
    <dbReference type="NCBI Taxonomy" id="2731377"/>
    <lineage>
        <taxon>Bacteria</taxon>
        <taxon>Bacillati</taxon>
        <taxon>Bacillota</taxon>
        <taxon>Clostridia</taxon>
        <taxon>Eubacteriales</taxon>
        <taxon>Proteinivoracaceae</taxon>
        <taxon>Alkalicella</taxon>
    </lineage>
</organism>
<reference evidence="1 2" key="1">
    <citation type="submission" date="2020-07" db="EMBL/GenBank/DDBJ databases">
        <title>Alkalicella. sp. LB2 genome.</title>
        <authorList>
            <person name="Postec A."/>
            <person name="Quemeneur M."/>
        </authorList>
    </citation>
    <scope>NUCLEOTIDE SEQUENCE [LARGE SCALE GENOMIC DNA]</scope>
    <source>
        <strain evidence="1 2">LB2</strain>
    </source>
</reference>
<dbReference type="EMBL" id="CP058559">
    <property type="protein sequence ID" value="QNO14214.1"/>
    <property type="molecule type" value="Genomic_DNA"/>
</dbReference>
<evidence type="ECO:0000313" key="2">
    <source>
        <dbReference type="Proteomes" id="UP000516160"/>
    </source>
</evidence>
<gene>
    <name evidence="1" type="ORF">HYG86_05225</name>
</gene>
<protein>
    <submittedName>
        <fullName evidence="1">Uncharacterized protein</fullName>
    </submittedName>
</protein>
<name>A0A7G9W6A2_ALKCA</name>
<keyword evidence="2" id="KW-1185">Reference proteome</keyword>
<evidence type="ECO:0000313" key="1">
    <source>
        <dbReference type="EMBL" id="QNO14214.1"/>
    </source>
</evidence>
<dbReference type="AlphaFoldDB" id="A0A7G9W6A2"/>
<dbReference type="KEGG" id="acae:HYG86_05225"/>
<dbReference type="Proteomes" id="UP000516160">
    <property type="component" value="Chromosome"/>
</dbReference>
<accession>A0A7G9W6A2</accession>
<sequence length="249" mass="29133">MKSLKQRFNVDIPKGILFYPCCGNDIAMPLELFMDTISEYHFVDINHIILPNEEYPGRLGEHRELYRYICNNLIKDISQQVVHIEKEQLQNKKKHLLNITQAIKVPKENYIKRNKWIIKMGDDTKELNITRHKKDALITLIELDKIAVFYYCGDSLGEGGSGQWWLGPDIFRMVLDKLVYGGIVVTDGSNPDPDLRNLQENKPLWKNSWIHKDQKILETPRDFLYQGRSFKLIGQCGHKYGPIYAWQVK</sequence>